<dbReference type="FunFam" id="3.30.160.60:FF:000446">
    <property type="entry name" value="Zinc finger protein"/>
    <property type="match status" value="1"/>
</dbReference>
<dbReference type="OMA" id="PYEIGVC"/>
<evidence type="ECO:0000256" key="4">
    <source>
        <dbReference type="ARBA" id="ARBA00022723"/>
    </source>
</evidence>
<feature type="compositionally biased region" description="Polar residues" evidence="15">
    <location>
        <begin position="921"/>
        <end position="940"/>
    </location>
</feature>
<dbReference type="Proteomes" id="UP000006813">
    <property type="component" value="Unassembled WGS sequence"/>
</dbReference>
<dbReference type="STRING" id="10181.G5C207"/>
<dbReference type="GO" id="GO:0000977">
    <property type="term" value="F:RNA polymerase II transcription regulatory region sequence-specific DNA binding"/>
    <property type="evidence" value="ECO:0007669"/>
    <property type="project" value="TreeGrafter"/>
</dbReference>
<dbReference type="FunFam" id="3.30.160.60:FF:001124">
    <property type="entry name" value="Zinc finger protein 445"/>
    <property type="match status" value="1"/>
</dbReference>
<dbReference type="GO" id="GO:0008270">
    <property type="term" value="F:zinc ion binding"/>
    <property type="evidence" value="ECO:0007669"/>
    <property type="project" value="UniProtKB-KW"/>
</dbReference>
<keyword evidence="4" id="KW-0479">Metal-binding</keyword>
<dbReference type="Pfam" id="PF02023">
    <property type="entry name" value="SCAN"/>
    <property type="match status" value="1"/>
</dbReference>
<evidence type="ECO:0000256" key="12">
    <source>
        <dbReference type="ARBA" id="ARBA00023242"/>
    </source>
</evidence>
<evidence type="ECO:0000256" key="13">
    <source>
        <dbReference type="PROSITE-ProRule" id="PRU00042"/>
    </source>
</evidence>
<evidence type="ECO:0000256" key="14">
    <source>
        <dbReference type="PROSITE-ProRule" id="PRU00187"/>
    </source>
</evidence>
<dbReference type="FunFam" id="3.30.160.60:FF:002001">
    <property type="entry name" value="Zinc finger protein 445"/>
    <property type="match status" value="1"/>
</dbReference>
<dbReference type="FunFam" id="3.30.160.60:FF:000151">
    <property type="entry name" value="Zinc finger and SCAN domain-containing 21"/>
    <property type="match status" value="1"/>
</dbReference>
<dbReference type="SUPFAM" id="SSF57667">
    <property type="entry name" value="beta-beta-alpha zinc fingers"/>
    <property type="match status" value="8"/>
</dbReference>
<dbReference type="InParanoid" id="G5C207"/>
<keyword evidence="3" id="KW-1017">Isopeptide bond</keyword>
<dbReference type="GO" id="GO:0005634">
    <property type="term" value="C:nucleus"/>
    <property type="evidence" value="ECO:0007669"/>
    <property type="project" value="UniProtKB-SubCell"/>
</dbReference>
<dbReference type="InterPro" id="IPR036236">
    <property type="entry name" value="Znf_C2H2_sf"/>
</dbReference>
<dbReference type="PROSITE" id="PS00028">
    <property type="entry name" value="ZINC_FINGER_C2H2_1"/>
    <property type="match status" value="13"/>
</dbReference>
<feature type="domain" description="C2H2-type" evidence="16">
    <location>
        <begin position="709"/>
        <end position="736"/>
    </location>
</feature>
<reference evidence="19 20" key="1">
    <citation type="journal article" date="2011" name="Nature">
        <title>Genome sequencing reveals insights into physiology and longevity of the naked mole rat.</title>
        <authorList>
            <person name="Kim E.B."/>
            <person name="Fang X."/>
            <person name="Fushan A.A."/>
            <person name="Huang Z."/>
            <person name="Lobanov A.V."/>
            <person name="Han L."/>
            <person name="Marino S.M."/>
            <person name="Sun X."/>
            <person name="Turanov A.A."/>
            <person name="Yang P."/>
            <person name="Yim S.H."/>
            <person name="Zhao X."/>
            <person name="Kasaikina M.V."/>
            <person name="Stoletzki N."/>
            <person name="Peng C."/>
            <person name="Polak P."/>
            <person name="Xiong Z."/>
            <person name="Kiezun A."/>
            <person name="Zhu Y."/>
            <person name="Chen Y."/>
            <person name="Kryukov G.V."/>
            <person name="Zhang Q."/>
            <person name="Peshkin L."/>
            <person name="Yang L."/>
            <person name="Bronson R.T."/>
            <person name="Buffenstein R."/>
            <person name="Wang B."/>
            <person name="Han C."/>
            <person name="Li Q."/>
            <person name="Chen L."/>
            <person name="Zhao W."/>
            <person name="Sunyaev S.R."/>
            <person name="Park T.J."/>
            <person name="Zhang G."/>
            <person name="Wang J."/>
            <person name="Gladyshev V.N."/>
        </authorList>
    </citation>
    <scope>NUCLEOTIDE SEQUENCE [LARGE SCALE GENOMIC DNA]</scope>
</reference>
<evidence type="ECO:0000256" key="1">
    <source>
        <dbReference type="ARBA" id="ARBA00004123"/>
    </source>
</evidence>
<feature type="domain" description="KRAB" evidence="18">
    <location>
        <begin position="236"/>
        <end position="306"/>
    </location>
</feature>
<dbReference type="PANTHER" id="PTHR24381:SF390">
    <property type="entry name" value="ZINC FINGER PROTEIN 37 HOMOLOG"/>
    <property type="match status" value="1"/>
</dbReference>
<dbReference type="InterPro" id="IPR036051">
    <property type="entry name" value="KRAB_dom_sf"/>
</dbReference>
<dbReference type="GO" id="GO:0000981">
    <property type="term" value="F:DNA-binding transcription factor activity, RNA polymerase II-specific"/>
    <property type="evidence" value="ECO:0007669"/>
    <property type="project" value="TreeGrafter"/>
</dbReference>
<feature type="domain" description="C2H2-type" evidence="16">
    <location>
        <begin position="567"/>
        <end position="594"/>
    </location>
</feature>
<dbReference type="FunFam" id="3.30.160.60:FF:001966">
    <property type="entry name" value="Zinc finger protein 445"/>
    <property type="match status" value="1"/>
</dbReference>
<evidence type="ECO:0000256" key="2">
    <source>
        <dbReference type="ARBA" id="ARBA00006991"/>
    </source>
</evidence>
<dbReference type="CDD" id="cd07936">
    <property type="entry name" value="SCAN"/>
    <property type="match status" value="1"/>
</dbReference>
<feature type="domain" description="C2H2-type" evidence="16">
    <location>
        <begin position="512"/>
        <end position="539"/>
    </location>
</feature>
<dbReference type="InterPro" id="IPR038269">
    <property type="entry name" value="SCAN_sf"/>
</dbReference>
<evidence type="ECO:0000256" key="5">
    <source>
        <dbReference type="ARBA" id="ARBA00022737"/>
    </source>
</evidence>
<evidence type="ECO:0000259" key="18">
    <source>
        <dbReference type="PROSITE" id="PS50805"/>
    </source>
</evidence>
<dbReference type="FunFam" id="3.30.160.60:FF:001915">
    <property type="entry name" value="Zinc finger protein 287"/>
    <property type="match status" value="1"/>
</dbReference>
<sequence length="1031" mass="118069">MPPGRWYGVPAAQAQAPRERGRLLTVKKEEEEEDEGCASVHTARPQTLNRPGQELFRQLFRQLRYHESSSALETLGRLRELCRWWLRPDILSKAQILELLVLEQFLSILPGELRTWVQLYQPESAEEAVVVLEELQRDLGGSRQRNPGLDPSPAVHWMGTAALQPPQTWPPVSPLGSGSAPGPQLEPPCAVGVRDCLAGPPDPPAALVPSLSQREGSPGDQATATRSLMPEPQEAATFKDVEVTFSQDEWGCLDSTQRNLYRDVMLENYGNAASLAISCSKPALISWLEAREPWGLDVQTAQTKQLPGSGPTGGEVQMKTNKLVFKQEPVEDADIEDPVAARCPVTSVPEGAGPRKSLEQQSWLMKHYVRFKKEESDFSPTAGTELEASGRSDTPDLKHVVYLRVSRKKRSRIQGRDRHLRKSSHHYDYKKRGKGHRHAVGSFSLHQRIHAGLAGSEKEACGKGFGLGAAHPHEQGLFPVGTSYRCQDCGRTFRRSSHLEYHQRLHSQEKPFKCRVCEKAFRWSSNCIRHEKIHTGVKPYKCGSCDKAFQRMSAYRLHQETHTKQKVESNQCEEALTYASELDPHLRDQTGEKPFDCSQCRKSFHCKSYVLEHQRIHTQEKPYKCARCRKTFRWRSNFTRHVRLHQDEEEFCAPGPCQDNVSQKDFHQLQGPGPPIVENTFLCQQCGKTFTQKKTLLEHQRIHTGETPYQCSECGKRFTYRSAFAVHKKKHAIKRKPEGSPSFSQNSALQVPQSSRPPEEPHKCSQCGKAFRNHSFLLIHQRVHTREKPYKCRECGKAFRWSSNLYRHQRRHSVHRQHEDHQRDAPPHLSRKALTDQKPFWCQECGKSFTRKRSLLDHKGIHSGEKRYKCNVCGKSYDRNYRLVNHQRIHTSERAFKYQWTAKEFLGRHMLSVHQRKHPRVTQSECSSSGLSSFQDTGLSVQELKPSEEKPREDAEEPCDQRSVFTGLQDTRPGNKCHRCSICGKAFSKGSLLINHKRFHTRERPFKCRVCGKTFRWSSNLARHMKNHIRE</sequence>
<evidence type="ECO:0000256" key="7">
    <source>
        <dbReference type="ARBA" id="ARBA00022833"/>
    </source>
</evidence>
<dbReference type="InterPro" id="IPR003309">
    <property type="entry name" value="SCAN_dom"/>
</dbReference>
<dbReference type="Pfam" id="PF01352">
    <property type="entry name" value="KRAB"/>
    <property type="match status" value="1"/>
</dbReference>
<dbReference type="eggNOG" id="KOG1721">
    <property type="taxonomic scope" value="Eukaryota"/>
</dbReference>
<feature type="region of interest" description="Disordered" evidence="15">
    <location>
        <begin position="411"/>
        <end position="433"/>
    </location>
</feature>
<dbReference type="FunFam" id="3.30.160.60:FF:000624">
    <property type="entry name" value="zinc finger protein 697"/>
    <property type="match status" value="1"/>
</dbReference>
<feature type="domain" description="C2H2-type" evidence="16">
    <location>
        <begin position="681"/>
        <end position="708"/>
    </location>
</feature>
<name>G5C207_HETGA</name>
<feature type="region of interest" description="Disordered" evidence="15">
    <location>
        <begin position="811"/>
        <end position="830"/>
    </location>
</feature>
<dbReference type="FunFam" id="3.30.160.60:FF:000902">
    <property type="entry name" value="Zinc finger protein 445"/>
    <property type="match status" value="1"/>
</dbReference>
<feature type="domain" description="C2H2-type" evidence="16">
    <location>
        <begin position="1006"/>
        <end position="1031"/>
    </location>
</feature>
<dbReference type="FunFam" id="3.30.160.60:FF:002533">
    <property type="entry name" value="Zinc finger protein 770"/>
    <property type="match status" value="1"/>
</dbReference>
<feature type="domain" description="C2H2-type" evidence="16">
    <location>
        <begin position="540"/>
        <end position="567"/>
    </location>
</feature>
<protein>
    <submittedName>
        <fullName evidence="19">Zinc finger protein 445</fullName>
    </submittedName>
</protein>
<keyword evidence="11" id="KW-0804">Transcription</keyword>
<evidence type="ECO:0000256" key="11">
    <source>
        <dbReference type="ARBA" id="ARBA00023163"/>
    </source>
</evidence>
<feature type="compositionally biased region" description="Polar residues" evidence="15">
    <location>
        <begin position="741"/>
        <end position="756"/>
    </location>
</feature>
<dbReference type="PROSITE" id="PS50804">
    <property type="entry name" value="SCAN_BOX"/>
    <property type="match status" value="1"/>
</dbReference>
<dbReference type="PROSITE" id="PS50157">
    <property type="entry name" value="ZINC_FINGER_C2H2_2"/>
    <property type="match status" value="14"/>
</dbReference>
<feature type="domain" description="C2H2-type" evidence="16">
    <location>
        <begin position="840"/>
        <end position="867"/>
    </location>
</feature>
<dbReference type="FunFam" id="3.30.160.60:FF:000690">
    <property type="entry name" value="Zinc finger protein 354C"/>
    <property type="match status" value="1"/>
</dbReference>
<evidence type="ECO:0000313" key="19">
    <source>
        <dbReference type="EMBL" id="EHB15568.1"/>
    </source>
</evidence>
<evidence type="ECO:0000313" key="20">
    <source>
        <dbReference type="Proteomes" id="UP000006813"/>
    </source>
</evidence>
<dbReference type="Gene3D" id="1.10.4020.10">
    <property type="entry name" value="DNA breaking-rejoining enzymes"/>
    <property type="match status" value="1"/>
</dbReference>
<comment type="subcellular location">
    <subcellularLocation>
        <location evidence="1 14">Nucleus</location>
    </subcellularLocation>
</comment>
<evidence type="ECO:0000256" key="9">
    <source>
        <dbReference type="ARBA" id="ARBA00023015"/>
    </source>
</evidence>
<keyword evidence="5" id="KW-0677">Repeat</keyword>
<dbReference type="FunFam" id="3.30.160.60:FF:000870">
    <property type="entry name" value="zinc finger protein 197 isoform X1"/>
    <property type="match status" value="1"/>
</dbReference>
<evidence type="ECO:0000256" key="6">
    <source>
        <dbReference type="ARBA" id="ARBA00022771"/>
    </source>
</evidence>
<dbReference type="SMART" id="SM00355">
    <property type="entry name" value="ZnF_C2H2"/>
    <property type="match status" value="13"/>
</dbReference>
<comment type="similarity">
    <text evidence="2">Belongs to the krueppel C2H2-type zinc-finger protein family.</text>
</comment>
<feature type="domain" description="C2H2-type" evidence="16">
    <location>
        <begin position="790"/>
        <end position="817"/>
    </location>
</feature>
<dbReference type="AlphaFoldDB" id="G5C207"/>
<feature type="domain" description="C2H2-type" evidence="16">
    <location>
        <begin position="978"/>
        <end position="1005"/>
    </location>
</feature>
<accession>G5C207</accession>
<feature type="domain" description="C2H2-type" evidence="16">
    <location>
        <begin position="762"/>
        <end position="789"/>
    </location>
</feature>
<dbReference type="PROSITE" id="PS50805">
    <property type="entry name" value="KRAB"/>
    <property type="match status" value="1"/>
</dbReference>
<feature type="domain" description="C2H2-type" evidence="16">
    <location>
        <begin position="595"/>
        <end position="622"/>
    </location>
</feature>
<keyword evidence="9" id="KW-0805">Transcription regulation</keyword>
<feature type="domain" description="C2H2-type" evidence="16">
    <location>
        <begin position="484"/>
        <end position="511"/>
    </location>
</feature>
<keyword evidence="7" id="KW-0862">Zinc</keyword>
<proteinExistence type="inferred from homology"/>
<feature type="domain" description="SCAN box" evidence="17">
    <location>
        <begin position="57"/>
        <end position="139"/>
    </location>
</feature>
<dbReference type="InterPro" id="IPR001909">
    <property type="entry name" value="KRAB"/>
</dbReference>
<feature type="domain" description="C2H2-type" evidence="16">
    <location>
        <begin position="623"/>
        <end position="650"/>
    </location>
</feature>
<keyword evidence="10" id="KW-0238">DNA-binding</keyword>
<dbReference type="CDD" id="cd07765">
    <property type="entry name" value="KRAB_A-box"/>
    <property type="match status" value="1"/>
</dbReference>
<gene>
    <name evidence="19" type="ORF">GW7_17574</name>
</gene>
<evidence type="ECO:0000259" key="17">
    <source>
        <dbReference type="PROSITE" id="PS50804"/>
    </source>
</evidence>
<evidence type="ECO:0000256" key="8">
    <source>
        <dbReference type="ARBA" id="ARBA00022843"/>
    </source>
</evidence>
<dbReference type="FunFam" id="3.30.160.60:FF:000206">
    <property type="entry name" value="zinc finger protein 202 isoform X1"/>
    <property type="match status" value="1"/>
</dbReference>
<dbReference type="EMBL" id="JH172944">
    <property type="protein sequence ID" value="EHB15568.1"/>
    <property type="molecule type" value="Genomic_DNA"/>
</dbReference>
<feature type="region of interest" description="Disordered" evidence="15">
    <location>
        <begin position="916"/>
        <end position="965"/>
    </location>
</feature>
<evidence type="ECO:0000256" key="3">
    <source>
        <dbReference type="ARBA" id="ARBA00022499"/>
    </source>
</evidence>
<keyword evidence="8" id="KW-0832">Ubl conjugation</keyword>
<dbReference type="Pfam" id="PF00096">
    <property type="entry name" value="zf-C2H2"/>
    <property type="match status" value="10"/>
</dbReference>
<dbReference type="SMART" id="SM00349">
    <property type="entry name" value="KRAB"/>
    <property type="match status" value="1"/>
</dbReference>
<feature type="region of interest" description="Disordered" evidence="15">
    <location>
        <begin position="1"/>
        <end position="20"/>
    </location>
</feature>
<dbReference type="InterPro" id="IPR013087">
    <property type="entry name" value="Znf_C2H2_type"/>
</dbReference>
<feature type="compositionally biased region" description="Basic and acidic residues" evidence="15">
    <location>
        <begin position="816"/>
        <end position="826"/>
    </location>
</feature>
<dbReference type="SMART" id="SM00431">
    <property type="entry name" value="SCAN"/>
    <property type="match status" value="1"/>
</dbReference>
<dbReference type="PANTHER" id="PTHR24381">
    <property type="entry name" value="ZINC FINGER PROTEIN"/>
    <property type="match status" value="1"/>
</dbReference>
<keyword evidence="6 13" id="KW-0863">Zinc-finger</keyword>
<feature type="region of interest" description="Disordered" evidence="15">
    <location>
        <begin position="731"/>
        <end position="766"/>
    </location>
</feature>
<feature type="domain" description="C2H2-type" evidence="16">
    <location>
        <begin position="868"/>
        <end position="895"/>
    </location>
</feature>
<dbReference type="FunFam" id="1.10.4020.10:FF:000001">
    <property type="entry name" value="zinc finger protein 263 isoform X1"/>
    <property type="match status" value="1"/>
</dbReference>
<dbReference type="Gene3D" id="6.10.140.140">
    <property type="match status" value="1"/>
</dbReference>
<dbReference type="Gene3D" id="3.30.160.60">
    <property type="entry name" value="Classic Zinc Finger"/>
    <property type="match status" value="13"/>
</dbReference>
<dbReference type="FunCoup" id="G5C207">
    <property type="interactions" value="840"/>
</dbReference>
<dbReference type="FunFam" id="3.30.160.60:FF:000340">
    <property type="entry name" value="zinc finger protein 473 isoform X1"/>
    <property type="match status" value="1"/>
</dbReference>
<dbReference type="SUPFAM" id="SSF47353">
    <property type="entry name" value="Retrovirus capsid dimerization domain-like"/>
    <property type="match status" value="1"/>
</dbReference>
<feature type="compositionally biased region" description="Polar residues" evidence="15">
    <location>
        <begin position="210"/>
        <end position="226"/>
    </location>
</feature>
<evidence type="ECO:0000256" key="15">
    <source>
        <dbReference type="SAM" id="MobiDB-lite"/>
    </source>
</evidence>
<feature type="region of interest" description="Disordered" evidence="15">
    <location>
        <begin position="201"/>
        <end position="227"/>
    </location>
</feature>
<organism evidence="19 20">
    <name type="scientific">Heterocephalus glaber</name>
    <name type="common">Naked mole rat</name>
    <dbReference type="NCBI Taxonomy" id="10181"/>
    <lineage>
        <taxon>Eukaryota</taxon>
        <taxon>Metazoa</taxon>
        <taxon>Chordata</taxon>
        <taxon>Craniata</taxon>
        <taxon>Vertebrata</taxon>
        <taxon>Euteleostomi</taxon>
        <taxon>Mammalia</taxon>
        <taxon>Eutheria</taxon>
        <taxon>Euarchontoglires</taxon>
        <taxon>Glires</taxon>
        <taxon>Rodentia</taxon>
        <taxon>Hystricomorpha</taxon>
        <taxon>Bathyergidae</taxon>
        <taxon>Heterocephalus</taxon>
    </lineage>
</organism>
<evidence type="ECO:0000259" key="16">
    <source>
        <dbReference type="PROSITE" id="PS50157"/>
    </source>
</evidence>
<dbReference type="SUPFAM" id="SSF109640">
    <property type="entry name" value="KRAB domain (Kruppel-associated box)"/>
    <property type="match status" value="1"/>
</dbReference>
<keyword evidence="12 14" id="KW-0539">Nucleus</keyword>
<evidence type="ECO:0000256" key="10">
    <source>
        <dbReference type="ARBA" id="ARBA00023125"/>
    </source>
</evidence>